<dbReference type="Gramene" id="rna5501">
    <property type="protein sequence ID" value="RHN81455.1"/>
    <property type="gene ID" value="gene5501"/>
</dbReference>
<dbReference type="InterPro" id="IPR001810">
    <property type="entry name" value="F-box_dom"/>
</dbReference>
<protein>
    <submittedName>
        <fullName evidence="2">Putative F-box domain, galactose oxidase/kelch, beta-propeller, F-box associated interaction</fullName>
    </submittedName>
</protein>
<feature type="domain" description="F-box" evidence="1">
    <location>
        <begin position="57"/>
        <end position="97"/>
    </location>
</feature>
<dbReference type="CDD" id="cd22157">
    <property type="entry name" value="F-box_AtFBW1-like"/>
    <property type="match status" value="1"/>
</dbReference>
<reference evidence="3" key="1">
    <citation type="journal article" date="2018" name="Nat. Plants">
        <title>Whole-genome landscape of Medicago truncatula symbiotic genes.</title>
        <authorList>
            <person name="Pecrix Y."/>
            <person name="Staton S.E."/>
            <person name="Sallet E."/>
            <person name="Lelandais-Briere C."/>
            <person name="Moreau S."/>
            <person name="Carrere S."/>
            <person name="Blein T."/>
            <person name="Jardinaud M.F."/>
            <person name="Latrasse D."/>
            <person name="Zouine M."/>
            <person name="Zahm M."/>
            <person name="Kreplak J."/>
            <person name="Mayjonade B."/>
            <person name="Satge C."/>
            <person name="Perez M."/>
            <person name="Cauet S."/>
            <person name="Marande W."/>
            <person name="Chantry-Darmon C."/>
            <person name="Lopez-Roques C."/>
            <person name="Bouchez O."/>
            <person name="Berard A."/>
            <person name="Debelle F."/>
            <person name="Munos S."/>
            <person name="Bendahmane A."/>
            <person name="Berges H."/>
            <person name="Niebel A."/>
            <person name="Buitink J."/>
            <person name="Frugier F."/>
            <person name="Benhamed M."/>
            <person name="Crespi M."/>
            <person name="Gouzy J."/>
            <person name="Gamas P."/>
        </authorList>
    </citation>
    <scope>NUCLEOTIDE SEQUENCE [LARGE SCALE GENOMIC DNA]</scope>
    <source>
        <strain evidence="3">cv. Jemalong A17</strain>
    </source>
</reference>
<dbReference type="SMART" id="SM00256">
    <property type="entry name" value="FBOX"/>
    <property type="match status" value="1"/>
</dbReference>
<dbReference type="NCBIfam" id="TIGR01640">
    <property type="entry name" value="F_box_assoc_1"/>
    <property type="match status" value="1"/>
</dbReference>
<sequence>MIITDTSANTNYISTVPSSRMLRCDHENDTPTQHDIRTATMRHKIHSPIADESPPILPDDIVVAILLRLPVRSLLQFRCVCKSWKTLISDPQFAENQLQLFTVNPTIAHQHLSSSTVTRTCKIVSFPVKPLFANPSSPVAPISVDMNGRYHILGSCNGLLCLYEFQLGCVRLWNPSTRLMSKTFAVIDDIVIRCYGFGYDPVNHKYKVLVVMSDCNEPATKLYAFGENSWKTIQDFPGTPPTGPGKHVNGTLNWFPTEEGFDCNQWVILTFDLVKETYGKLSLPKQDNGGSIFNPVLDVLSNCLCVCFDHSGTLWLMKQYGVTESWTKLMIIPRGDGWQATYQRSFRPLCILENGIILGKTPCSGLVRYDTNTEKLLASSMLSQFGTKGPSDDSKGVVILEGDPDNVLRCWFLLI</sequence>
<accession>A0A396JZX0</accession>
<dbReference type="SUPFAM" id="SSF50965">
    <property type="entry name" value="Galactose oxidase, central domain"/>
    <property type="match status" value="1"/>
</dbReference>
<evidence type="ECO:0000259" key="1">
    <source>
        <dbReference type="PROSITE" id="PS50181"/>
    </source>
</evidence>
<dbReference type="EMBL" id="PSQE01000001">
    <property type="protein sequence ID" value="RHN81455.1"/>
    <property type="molecule type" value="Genomic_DNA"/>
</dbReference>
<evidence type="ECO:0000313" key="2">
    <source>
        <dbReference type="EMBL" id="RHN81455.1"/>
    </source>
</evidence>
<dbReference type="AlphaFoldDB" id="A0A396JZX0"/>
<dbReference type="InterPro" id="IPR050796">
    <property type="entry name" value="SCF_F-box_component"/>
</dbReference>
<dbReference type="InterPro" id="IPR036047">
    <property type="entry name" value="F-box-like_dom_sf"/>
</dbReference>
<dbReference type="Proteomes" id="UP000265566">
    <property type="component" value="Chromosome 1"/>
</dbReference>
<evidence type="ECO:0000313" key="3">
    <source>
        <dbReference type="Proteomes" id="UP000265566"/>
    </source>
</evidence>
<dbReference type="PROSITE" id="PS50181">
    <property type="entry name" value="FBOX"/>
    <property type="match status" value="1"/>
</dbReference>
<gene>
    <name evidence="2" type="ORF">MtrunA17_Chr1g0199281</name>
</gene>
<dbReference type="InterPro" id="IPR006527">
    <property type="entry name" value="F-box-assoc_dom_typ1"/>
</dbReference>
<dbReference type="SUPFAM" id="SSF81383">
    <property type="entry name" value="F-box domain"/>
    <property type="match status" value="1"/>
</dbReference>
<name>A0A396JZX0_MEDTR</name>
<dbReference type="InterPro" id="IPR011043">
    <property type="entry name" value="Gal_Oxase/kelch_b-propeller"/>
</dbReference>
<comment type="caution">
    <text evidence="2">The sequence shown here is derived from an EMBL/GenBank/DDBJ whole genome shotgun (WGS) entry which is preliminary data.</text>
</comment>
<dbReference type="PANTHER" id="PTHR31672">
    <property type="entry name" value="BNACNNG10540D PROTEIN"/>
    <property type="match status" value="1"/>
</dbReference>
<dbReference type="PANTHER" id="PTHR31672:SF13">
    <property type="entry name" value="F-BOX PROTEIN CPR30-LIKE"/>
    <property type="match status" value="1"/>
</dbReference>
<organism evidence="2 3">
    <name type="scientific">Medicago truncatula</name>
    <name type="common">Barrel medic</name>
    <name type="synonym">Medicago tribuloides</name>
    <dbReference type="NCBI Taxonomy" id="3880"/>
    <lineage>
        <taxon>Eukaryota</taxon>
        <taxon>Viridiplantae</taxon>
        <taxon>Streptophyta</taxon>
        <taxon>Embryophyta</taxon>
        <taxon>Tracheophyta</taxon>
        <taxon>Spermatophyta</taxon>
        <taxon>Magnoliopsida</taxon>
        <taxon>eudicotyledons</taxon>
        <taxon>Gunneridae</taxon>
        <taxon>Pentapetalae</taxon>
        <taxon>rosids</taxon>
        <taxon>fabids</taxon>
        <taxon>Fabales</taxon>
        <taxon>Fabaceae</taxon>
        <taxon>Papilionoideae</taxon>
        <taxon>50 kb inversion clade</taxon>
        <taxon>NPAAA clade</taxon>
        <taxon>Hologalegina</taxon>
        <taxon>IRL clade</taxon>
        <taxon>Trifolieae</taxon>
        <taxon>Medicago</taxon>
    </lineage>
</organism>
<dbReference type="Gene3D" id="1.20.1280.50">
    <property type="match status" value="1"/>
</dbReference>
<proteinExistence type="predicted"/>
<dbReference type="Pfam" id="PF07734">
    <property type="entry name" value="FBA_1"/>
    <property type="match status" value="1"/>
</dbReference>
<dbReference type="Pfam" id="PF00646">
    <property type="entry name" value="F-box"/>
    <property type="match status" value="1"/>
</dbReference>
<dbReference type="InterPro" id="IPR017451">
    <property type="entry name" value="F-box-assoc_interact_dom"/>
</dbReference>